<organism evidence="6 7">
    <name type="scientific">Spirosoma rhododendri</name>
    <dbReference type="NCBI Taxonomy" id="2728024"/>
    <lineage>
        <taxon>Bacteria</taxon>
        <taxon>Pseudomonadati</taxon>
        <taxon>Bacteroidota</taxon>
        <taxon>Cytophagia</taxon>
        <taxon>Cytophagales</taxon>
        <taxon>Cytophagaceae</taxon>
        <taxon>Spirosoma</taxon>
    </lineage>
</organism>
<evidence type="ECO:0000256" key="4">
    <source>
        <dbReference type="SAM" id="MobiDB-lite"/>
    </source>
</evidence>
<evidence type="ECO:0000259" key="5">
    <source>
        <dbReference type="Pfam" id="PF03160"/>
    </source>
</evidence>
<evidence type="ECO:0000256" key="2">
    <source>
        <dbReference type="ARBA" id="ARBA00022737"/>
    </source>
</evidence>
<evidence type="ECO:0000256" key="3">
    <source>
        <dbReference type="ARBA" id="ARBA00022837"/>
    </source>
</evidence>
<dbReference type="Gene3D" id="2.60.40.2030">
    <property type="match status" value="1"/>
</dbReference>
<reference evidence="6 7" key="1">
    <citation type="submission" date="2020-04" db="EMBL/GenBank/DDBJ databases">
        <title>Genome sequencing of novel species.</title>
        <authorList>
            <person name="Heo J."/>
            <person name="Kim S.-J."/>
            <person name="Kim J.-S."/>
            <person name="Hong S.-B."/>
            <person name="Kwon S.-W."/>
        </authorList>
    </citation>
    <scope>NUCLEOTIDE SEQUENCE [LARGE SCALE GENOMIC DNA]</scope>
    <source>
        <strain evidence="6 7">CJU-R4</strain>
        <plasmid evidence="6 7">unnamed1</plasmid>
    </source>
</reference>
<dbReference type="GO" id="GO:0008237">
    <property type="term" value="F:metallopeptidase activity"/>
    <property type="evidence" value="ECO:0007669"/>
    <property type="project" value="InterPro"/>
</dbReference>
<dbReference type="Pfam" id="PF03160">
    <property type="entry name" value="Calx-beta"/>
    <property type="match status" value="1"/>
</dbReference>
<dbReference type="Gene3D" id="3.40.390.10">
    <property type="entry name" value="Collagenase (Catalytic Domain)"/>
    <property type="match status" value="1"/>
</dbReference>
<proteinExistence type="predicted"/>
<feature type="compositionally biased region" description="Low complexity" evidence="4">
    <location>
        <begin position="716"/>
        <end position="726"/>
    </location>
</feature>
<evidence type="ECO:0000313" key="7">
    <source>
        <dbReference type="Proteomes" id="UP000501128"/>
    </source>
</evidence>
<keyword evidence="1" id="KW-0732">Signal</keyword>
<keyword evidence="7" id="KW-1185">Reference proteome</keyword>
<gene>
    <name evidence="6" type="ORF">HH216_24665</name>
</gene>
<dbReference type="GO" id="GO:0007154">
    <property type="term" value="P:cell communication"/>
    <property type="evidence" value="ECO:0007669"/>
    <property type="project" value="InterPro"/>
</dbReference>
<feature type="region of interest" description="Disordered" evidence="4">
    <location>
        <begin position="691"/>
        <end position="727"/>
    </location>
</feature>
<accession>A0A7L5DW26</accession>
<dbReference type="Pfam" id="PF13583">
    <property type="entry name" value="Reprolysin_4"/>
    <property type="match status" value="1"/>
</dbReference>
<geneLocation type="plasmid" evidence="6 7">
    <name>unnamed1</name>
</geneLocation>
<keyword evidence="6" id="KW-0614">Plasmid</keyword>
<dbReference type="SUPFAM" id="SSF55486">
    <property type="entry name" value="Metalloproteases ('zincins'), catalytic domain"/>
    <property type="match status" value="1"/>
</dbReference>
<dbReference type="EMBL" id="CP051678">
    <property type="protein sequence ID" value="QJD81563.1"/>
    <property type="molecule type" value="Genomic_DNA"/>
</dbReference>
<dbReference type="SUPFAM" id="SSF141072">
    <property type="entry name" value="CalX-like"/>
    <property type="match status" value="1"/>
</dbReference>
<dbReference type="RefSeq" id="WP_169553581.1">
    <property type="nucleotide sequence ID" value="NZ_CP051678.1"/>
</dbReference>
<dbReference type="AlphaFoldDB" id="A0A7L5DW26"/>
<keyword evidence="2" id="KW-0677">Repeat</keyword>
<keyword evidence="3" id="KW-0106">Calcium</keyword>
<dbReference type="GO" id="GO:0016020">
    <property type="term" value="C:membrane"/>
    <property type="evidence" value="ECO:0007669"/>
    <property type="project" value="InterPro"/>
</dbReference>
<feature type="domain" description="Calx-beta" evidence="5">
    <location>
        <begin position="737"/>
        <end position="817"/>
    </location>
</feature>
<evidence type="ECO:0000313" key="6">
    <source>
        <dbReference type="EMBL" id="QJD81563.1"/>
    </source>
</evidence>
<dbReference type="InterPro" id="IPR038081">
    <property type="entry name" value="CalX-like_sf"/>
</dbReference>
<protein>
    <recommendedName>
        <fullName evidence="5">Calx-beta domain-containing protein</fullName>
    </recommendedName>
</protein>
<dbReference type="KEGG" id="srho:HH216_24665"/>
<dbReference type="InterPro" id="IPR003644">
    <property type="entry name" value="Calx_beta"/>
</dbReference>
<name>A0A7L5DW26_9BACT</name>
<sequence length="1104" mass="116261">MPNARLCKLNEAGLRSALINTAKQDERGKTAVTIALPLPNGTSERFTLRETQVLAPALAAANPTFKTYEGTGTLHKEYIIRMSLSSLGLEALIWGVDNDAVYVAKVITPSGSPLYQSYYARDARKAGAVSQPAGDHHCGTVGTTDKPALPGLKATDKGLRMGAGTAAISNGKTIRVFRMAIATTGEWTRNAGRYTESPDDLAKVRTNALAVVMSSVNRINGIYERELACRFTLVNPDTNGPDNIIFDDPATDPYDNTSSSAQLALNQKTVDAKVKTANYDVGHLFGTGGGGVAASPSLCSAGDKARGYSARGTNTGDPFVVDYFAHELGHQFSMDHTYNVRDEDGTTCYTRAADEAYEVASGSTIMSYVGICSEGRNLQQYNDFALPAFHISSITKATTYLASADVAGCGTAAGNTNSIPTVSAGSAYVIPRLTPFTLTATGADADAGDAANLLYSWEEFDLAPANGASGFGGSPSGVYDIDGDGVARPILRAYSPVKSPQRTFPSPAFILNSQTNATPGDNQPGLFYTGTHPTGYPGATCPTGQTCLIGERLPAIARTMTFRVSVRDLRGGVADAGTTVTVVNTPGAFRLTSFDNATTVAGNSQQVVTWNVVGTNQAPINCATVAIKLSTDGGLSFPTTLLASTPNDGSEVVVMPNNVTTTTARLRVEAVGNIFFDISNTNFSINPEVSPGEPIVKVTSTDPNASEGRPSGGGRRAASGARQAAADPGFIQFERNTSQGTLVVNYMIGGTATSGVDFETLPTSITFAEGQTVFIEELDPLEDDIVEGDETVVITLLDSDNYDPDPNELTTTLTIKDGTVTPKAPFSITSVTTVSCTTVTAGERRLTFTPQYAGDNGSPISFSVVNELLPTTNLGPYSLRLYTDNPTVTLSAVQRGTVSTFSYNWLGECTGGTTPPTTPPVGPFSITGATTVRCEVVSGGERRLTFTPTYAGQDGSPVSFSVVNELLPTTSPGPYSLRIYTDNPAITLSAEQRGVVSQFSYRWLEACNANARPSAEQEGTLTVTILGNPVAGNQVEVEVRGAEGQPLHLSLRDEHGHLVSQQTVERSGAVVSQTLRFGPQPAGILVLLVSTLGQSQRVRILKVN</sequence>
<evidence type="ECO:0000256" key="1">
    <source>
        <dbReference type="ARBA" id="ARBA00022729"/>
    </source>
</evidence>
<dbReference type="InterPro" id="IPR024079">
    <property type="entry name" value="MetalloPept_cat_dom_sf"/>
</dbReference>
<dbReference type="Proteomes" id="UP000501128">
    <property type="component" value="Plasmid unnamed1"/>
</dbReference>